<gene>
    <name evidence="1" type="ORF">RDB_LOCUS29849</name>
</gene>
<reference evidence="1" key="1">
    <citation type="submission" date="2021-01" db="EMBL/GenBank/DDBJ databases">
        <authorList>
            <person name="Kaushik A."/>
        </authorList>
    </citation>
    <scope>NUCLEOTIDE SEQUENCE</scope>
    <source>
        <strain evidence="1">Type strain: AG8-Rh-89/</strain>
    </source>
</reference>
<name>A0A8H3G9G8_9AGAM</name>
<dbReference type="EMBL" id="CAJMWZ010001750">
    <property type="protein sequence ID" value="CAE6441243.1"/>
    <property type="molecule type" value="Genomic_DNA"/>
</dbReference>
<organism evidence="1 2">
    <name type="scientific">Rhizoctonia solani</name>
    <dbReference type="NCBI Taxonomy" id="456999"/>
    <lineage>
        <taxon>Eukaryota</taxon>
        <taxon>Fungi</taxon>
        <taxon>Dikarya</taxon>
        <taxon>Basidiomycota</taxon>
        <taxon>Agaricomycotina</taxon>
        <taxon>Agaricomycetes</taxon>
        <taxon>Cantharellales</taxon>
        <taxon>Ceratobasidiaceae</taxon>
        <taxon>Rhizoctonia</taxon>
    </lineage>
</organism>
<comment type="caution">
    <text evidence="1">The sequence shown here is derived from an EMBL/GenBank/DDBJ whole genome shotgun (WGS) entry which is preliminary data.</text>
</comment>
<proteinExistence type="predicted"/>
<sequence>MLFPSSQQISALSERTLPRSIIPDIMGSANVSTIDTAKKATDDLKTSYNNFHANLEALKAAKKDQVKGRGFSSGTCGVITNVGGIIKDVLVLVNFIKSAIEGDPTDANEIITAMLATLSIIVQGVPSLLALALSICSPF</sequence>
<dbReference type="Proteomes" id="UP000663850">
    <property type="component" value="Unassembled WGS sequence"/>
</dbReference>
<evidence type="ECO:0000313" key="2">
    <source>
        <dbReference type="Proteomes" id="UP000663850"/>
    </source>
</evidence>
<protein>
    <submittedName>
        <fullName evidence="1">Uncharacterized protein</fullName>
    </submittedName>
</protein>
<accession>A0A8H3G9G8</accession>
<evidence type="ECO:0000313" key="1">
    <source>
        <dbReference type="EMBL" id="CAE6441243.1"/>
    </source>
</evidence>
<dbReference type="AlphaFoldDB" id="A0A8H3G9G8"/>